<proteinExistence type="predicted"/>
<accession>A0A1G5BR89</accession>
<evidence type="ECO:0000313" key="1">
    <source>
        <dbReference type="EMBL" id="SCX92729.1"/>
    </source>
</evidence>
<dbReference type="EMBL" id="FMUQ01000005">
    <property type="protein sequence ID" value="SCX92729.1"/>
    <property type="molecule type" value="Genomic_DNA"/>
</dbReference>
<evidence type="ECO:0000313" key="2">
    <source>
        <dbReference type="Proteomes" id="UP000199588"/>
    </source>
</evidence>
<dbReference type="RefSeq" id="WP_090654621.1">
    <property type="nucleotide sequence ID" value="NZ_CP015031.1"/>
</dbReference>
<reference evidence="1 2" key="1">
    <citation type="submission" date="2016-10" db="EMBL/GenBank/DDBJ databases">
        <authorList>
            <person name="Varghese N."/>
            <person name="Submissions S."/>
        </authorList>
    </citation>
    <scope>NUCLEOTIDE SEQUENCE [LARGE SCALE GENOMIC DNA]</scope>
    <source>
        <strain evidence="1 2">DSM 22022</strain>
    </source>
</reference>
<keyword evidence="2" id="KW-1185">Reference proteome</keyword>
<comment type="caution">
    <text evidence="1">The sequence shown here is derived from an EMBL/GenBank/DDBJ whole genome shotgun (WGS) entry which is preliminary data.</text>
</comment>
<protein>
    <submittedName>
        <fullName evidence="1">Uncharacterized protein</fullName>
    </submittedName>
</protein>
<organism evidence="1 2">
    <name type="scientific">Basfia succiniciproducens</name>
    <dbReference type="NCBI Taxonomy" id="653940"/>
    <lineage>
        <taxon>Bacteria</taxon>
        <taxon>Pseudomonadati</taxon>
        <taxon>Pseudomonadota</taxon>
        <taxon>Gammaproteobacteria</taxon>
        <taxon>Pasteurellales</taxon>
        <taxon>Pasteurellaceae</taxon>
        <taxon>Basfia</taxon>
    </lineage>
</organism>
<name>A0A1G5BR89_9PAST</name>
<gene>
    <name evidence="1" type="ORF">SAMN02910354_00865</name>
</gene>
<sequence length="128" mass="14662">MNVNDIMFSDNLEMYISIPEESHSINLVIADYLELAEQDLSVEYKQKIIKMIGQSGEWYSLGQNRIFDDLSEKGELMSIFLLSEQTEDEFVIGLLFRVEIDVEHGRGMKISLNSMSILKYGIGEVAFI</sequence>
<dbReference type="Proteomes" id="UP000199588">
    <property type="component" value="Unassembled WGS sequence"/>
</dbReference>